<evidence type="ECO:0000313" key="3">
    <source>
        <dbReference type="EMBL" id="PEG55134.1"/>
    </source>
</evidence>
<gene>
    <name evidence="2" type="ORF">BV510_30080</name>
    <name evidence="3" type="ORF">CRI78_08015</name>
</gene>
<dbReference type="AlphaFoldDB" id="A0A1Q4HCU1"/>
<protein>
    <recommendedName>
        <fullName evidence="6">Transmembrane protein</fullName>
    </recommendedName>
</protein>
<dbReference type="Proteomes" id="UP000191039">
    <property type="component" value="Unassembled WGS sequence"/>
</dbReference>
<dbReference type="EMBL" id="MIJD01000617">
    <property type="protein sequence ID" value="OPE44863.1"/>
    <property type="molecule type" value="Genomic_DNA"/>
</dbReference>
<proteinExistence type="predicted"/>
<dbReference type="OrthoDB" id="4641694at2"/>
<dbReference type="RefSeq" id="WP_073857116.1">
    <property type="nucleotide sequence ID" value="NZ_BAAATC010000003.1"/>
</dbReference>
<keyword evidence="1" id="KW-0472">Membrane</keyword>
<organism evidence="2 4">
    <name type="scientific">Mycolicibacterium diernhoferi</name>
    <dbReference type="NCBI Taxonomy" id="1801"/>
    <lineage>
        <taxon>Bacteria</taxon>
        <taxon>Bacillati</taxon>
        <taxon>Actinomycetota</taxon>
        <taxon>Actinomycetes</taxon>
        <taxon>Mycobacteriales</taxon>
        <taxon>Mycobacteriaceae</taxon>
        <taxon>Mycolicibacterium</taxon>
    </lineage>
</organism>
<sequence>MKRTALIQLVLAGLTLVGAVVSWLAAGSREKVPPILEGQPEMTTMVYYPPLIVLALALLTAAGVLAVLGVARLRASR</sequence>
<reference evidence="2 4" key="1">
    <citation type="submission" date="2016-09" db="EMBL/GenBank/DDBJ databases">
        <title>genome sequences of unsequenced Mycobacteria.</title>
        <authorList>
            <person name="Greninger A.L."/>
            <person name="Jerome K.R."/>
            <person name="Mcnair B."/>
            <person name="Wallis C."/>
            <person name="Fang F."/>
        </authorList>
    </citation>
    <scope>NUCLEOTIDE SEQUENCE [LARGE SCALE GENOMIC DNA]</scope>
    <source>
        <strain evidence="2 4">BM1</strain>
    </source>
</reference>
<reference evidence="3 5" key="2">
    <citation type="submission" date="2017-10" db="EMBL/GenBank/DDBJ databases">
        <title>The new phylogeny of genus Mycobacterium.</title>
        <authorList>
            <person name="Tortoli E."/>
            <person name="Trovato A."/>
            <person name="Cirillo D.M."/>
        </authorList>
    </citation>
    <scope>NUCLEOTIDE SEQUENCE [LARGE SCALE GENOMIC DNA]</scope>
    <source>
        <strain evidence="3 5">IP141170001</strain>
    </source>
</reference>
<evidence type="ECO:0000313" key="4">
    <source>
        <dbReference type="Proteomes" id="UP000191039"/>
    </source>
</evidence>
<keyword evidence="5" id="KW-1185">Reference proteome</keyword>
<evidence type="ECO:0000256" key="1">
    <source>
        <dbReference type="SAM" id="Phobius"/>
    </source>
</evidence>
<keyword evidence="1" id="KW-1133">Transmembrane helix</keyword>
<comment type="caution">
    <text evidence="2">The sequence shown here is derived from an EMBL/GenBank/DDBJ whole genome shotgun (WGS) entry which is preliminary data.</text>
</comment>
<name>A0A1Q4HCU1_9MYCO</name>
<dbReference type="EMBL" id="PDCR01000008">
    <property type="protein sequence ID" value="PEG55134.1"/>
    <property type="molecule type" value="Genomic_DNA"/>
</dbReference>
<evidence type="ECO:0000313" key="5">
    <source>
        <dbReference type="Proteomes" id="UP000220340"/>
    </source>
</evidence>
<dbReference type="STRING" id="1801.BRW64_15415"/>
<accession>A0A1Q4HCU1</accession>
<dbReference type="Proteomes" id="UP000220340">
    <property type="component" value="Unassembled WGS sequence"/>
</dbReference>
<keyword evidence="1" id="KW-0812">Transmembrane</keyword>
<feature type="transmembrane region" description="Helical" evidence="1">
    <location>
        <begin position="51"/>
        <end position="71"/>
    </location>
</feature>
<evidence type="ECO:0008006" key="6">
    <source>
        <dbReference type="Google" id="ProtNLM"/>
    </source>
</evidence>
<evidence type="ECO:0000313" key="2">
    <source>
        <dbReference type="EMBL" id="OPE44863.1"/>
    </source>
</evidence>